<keyword evidence="6 9" id="KW-0227">DNA damage</keyword>
<feature type="domain" description="Methylguanine DNA methyltransferase ribonuclease-like" evidence="12">
    <location>
        <begin position="15"/>
        <end position="83"/>
    </location>
</feature>
<evidence type="ECO:0000256" key="4">
    <source>
        <dbReference type="ARBA" id="ARBA00022603"/>
    </source>
</evidence>
<dbReference type="HAMAP" id="MF_00772">
    <property type="entry name" value="OGT"/>
    <property type="match status" value="1"/>
</dbReference>
<dbReference type="GO" id="GO:0006307">
    <property type="term" value="P:DNA alkylation repair"/>
    <property type="evidence" value="ECO:0007669"/>
    <property type="project" value="UniProtKB-UniRule"/>
</dbReference>
<dbReference type="RefSeq" id="WP_066410771.1">
    <property type="nucleotide sequence ID" value="NZ_FKBS01000014.1"/>
</dbReference>
<dbReference type="Proteomes" id="UP000077037">
    <property type="component" value="Unassembled WGS sequence"/>
</dbReference>
<dbReference type="InterPro" id="IPR014048">
    <property type="entry name" value="MethylDNA_cys_MeTrfase_DNA-bd"/>
</dbReference>
<dbReference type="InterPro" id="IPR036631">
    <property type="entry name" value="MGMT_N_sf"/>
</dbReference>
<name>A0A157NQ05_9BORD</name>
<evidence type="ECO:0000256" key="9">
    <source>
        <dbReference type="HAMAP-Rule" id="MF_00772"/>
    </source>
</evidence>
<evidence type="ECO:0000256" key="5">
    <source>
        <dbReference type="ARBA" id="ARBA00022679"/>
    </source>
</evidence>
<evidence type="ECO:0000259" key="11">
    <source>
        <dbReference type="Pfam" id="PF01035"/>
    </source>
</evidence>
<dbReference type="Gene3D" id="3.30.160.70">
    <property type="entry name" value="Methylated DNA-protein cysteine methyltransferase domain"/>
    <property type="match status" value="1"/>
</dbReference>
<dbReference type="InterPro" id="IPR036388">
    <property type="entry name" value="WH-like_DNA-bd_sf"/>
</dbReference>
<dbReference type="PROSITE" id="PS00374">
    <property type="entry name" value="MGMT"/>
    <property type="match status" value="1"/>
</dbReference>
<protein>
    <recommendedName>
        <fullName evidence="9">Methylated-DNA--protein-cysteine methyltransferase</fullName>
        <ecNumber evidence="9">2.1.1.63</ecNumber>
    </recommendedName>
    <alternativeName>
        <fullName evidence="9">6-O-methylguanine-DNA methyltransferase</fullName>
        <shortName evidence="9">MGMT</shortName>
    </alternativeName>
    <alternativeName>
        <fullName evidence="9">O-6-methylguanine-DNA-alkyltransferase</fullName>
    </alternativeName>
</protein>
<dbReference type="GO" id="GO:0003908">
    <property type="term" value="F:methylated-DNA-[protein]-cysteine S-methyltransferase activity"/>
    <property type="evidence" value="ECO:0007669"/>
    <property type="project" value="UniProtKB-UniRule"/>
</dbReference>
<evidence type="ECO:0000256" key="8">
    <source>
        <dbReference type="ARBA" id="ARBA00049348"/>
    </source>
</evidence>
<comment type="function">
    <text evidence="9">Involved in the cellular defense against the biological effects of O6-methylguanine (O6-MeG) and O4-methylthymine (O4-MeT) in DNA. Repairs the methylated nucleobase in DNA by stoichiometrically transferring the methyl group to a cysteine residue in the enzyme. This is a suicide reaction: the enzyme is irreversibly inactivated.</text>
</comment>
<evidence type="ECO:0000256" key="2">
    <source>
        <dbReference type="ARBA" id="ARBA00008711"/>
    </source>
</evidence>
<keyword evidence="5 9" id="KW-0808">Transferase</keyword>
<feature type="domain" description="Methylated-DNA-[protein]-cysteine S-methyltransferase DNA binding" evidence="11">
    <location>
        <begin position="88"/>
        <end position="167"/>
    </location>
</feature>
<comment type="catalytic activity">
    <reaction evidence="8 9">
        <text>a 6-O-methyl-2'-deoxyguanosine in DNA + L-cysteinyl-[protein] = S-methyl-L-cysteinyl-[protein] + a 2'-deoxyguanosine in DNA</text>
        <dbReference type="Rhea" id="RHEA:24000"/>
        <dbReference type="Rhea" id="RHEA-COMP:10131"/>
        <dbReference type="Rhea" id="RHEA-COMP:10132"/>
        <dbReference type="Rhea" id="RHEA-COMP:11367"/>
        <dbReference type="Rhea" id="RHEA-COMP:11368"/>
        <dbReference type="ChEBI" id="CHEBI:29950"/>
        <dbReference type="ChEBI" id="CHEBI:82612"/>
        <dbReference type="ChEBI" id="CHEBI:85445"/>
        <dbReference type="ChEBI" id="CHEBI:85448"/>
        <dbReference type="EC" id="2.1.1.63"/>
    </reaction>
</comment>
<comment type="miscellaneous">
    <text evidence="9">This enzyme catalyzes only one turnover and therefore is not strictly catalytic. According to one definition, an enzyme is a biocatalyst that acts repeatedly and over many reaction cycles.</text>
</comment>
<dbReference type="SUPFAM" id="SSF53155">
    <property type="entry name" value="Methylated DNA-protein cysteine methyltransferase domain"/>
    <property type="match status" value="1"/>
</dbReference>
<proteinExistence type="inferred from homology"/>
<dbReference type="FunFam" id="1.10.10.10:FF:000214">
    <property type="entry name" value="Methylated-DNA--protein-cysteine methyltransferase"/>
    <property type="match status" value="1"/>
</dbReference>
<evidence type="ECO:0000256" key="7">
    <source>
        <dbReference type="ARBA" id="ARBA00023204"/>
    </source>
</evidence>
<accession>A0A157NQ05</accession>
<dbReference type="AlphaFoldDB" id="A0A157NQ05"/>
<feature type="region of interest" description="Disordered" evidence="10">
    <location>
        <begin position="169"/>
        <end position="189"/>
    </location>
</feature>
<dbReference type="PANTHER" id="PTHR10815:SF13">
    <property type="entry name" value="METHYLATED-DNA--PROTEIN-CYSTEINE METHYLTRANSFERASE"/>
    <property type="match status" value="1"/>
</dbReference>
<evidence type="ECO:0000313" key="14">
    <source>
        <dbReference type="Proteomes" id="UP000077037"/>
    </source>
</evidence>
<dbReference type="SUPFAM" id="SSF46767">
    <property type="entry name" value="Methylated DNA-protein cysteine methyltransferase, C-terminal domain"/>
    <property type="match status" value="1"/>
</dbReference>
<sequence>MRQKQAAGDVQGRYRYQDIATPLGTLRLVSKEDALCEASFLARDDEPAPAHWQCETAPVLRQAEEELAQWFAGQRQRFDVPMRPIGTDFQRQVWRALIELEFGELVSYGDLARRIGRPKAVRPMGGAVGRNPLVIFIPCHRVIGHDTSLTGFSSGLARKRELLAHEGHRYAGPDARTRRTSNAQAELPW</sequence>
<evidence type="ECO:0000256" key="3">
    <source>
        <dbReference type="ARBA" id="ARBA00022490"/>
    </source>
</evidence>
<keyword evidence="3 9" id="KW-0963">Cytoplasm</keyword>
<dbReference type="InterPro" id="IPR008332">
    <property type="entry name" value="MethylG_MeTrfase_N"/>
</dbReference>
<dbReference type="InterPro" id="IPR023546">
    <property type="entry name" value="MGMT"/>
</dbReference>
<evidence type="ECO:0000256" key="6">
    <source>
        <dbReference type="ARBA" id="ARBA00022763"/>
    </source>
</evidence>
<evidence type="ECO:0000313" key="13">
    <source>
        <dbReference type="EMBL" id="SAI23298.1"/>
    </source>
</evidence>
<dbReference type="Pfam" id="PF02870">
    <property type="entry name" value="Methyltransf_1N"/>
    <property type="match status" value="1"/>
</dbReference>
<evidence type="ECO:0000256" key="10">
    <source>
        <dbReference type="SAM" id="MobiDB-lite"/>
    </source>
</evidence>
<dbReference type="EC" id="2.1.1.63" evidence="9"/>
<reference evidence="13 14" key="1">
    <citation type="submission" date="2016-03" db="EMBL/GenBank/DDBJ databases">
        <authorList>
            <consortium name="Pathogen Informatics"/>
        </authorList>
    </citation>
    <scope>NUCLEOTIDE SEQUENCE [LARGE SCALE GENOMIC DNA]</scope>
    <source>
        <strain evidence="13 14">NCTC13364</strain>
    </source>
</reference>
<dbReference type="InterPro" id="IPR036217">
    <property type="entry name" value="MethylDNA_cys_MeTrfase_DNAb"/>
</dbReference>
<evidence type="ECO:0000259" key="12">
    <source>
        <dbReference type="Pfam" id="PF02870"/>
    </source>
</evidence>
<dbReference type="PANTHER" id="PTHR10815">
    <property type="entry name" value="METHYLATED-DNA--PROTEIN-CYSTEINE METHYLTRANSFERASE"/>
    <property type="match status" value="1"/>
</dbReference>
<comment type="catalytic activity">
    <reaction evidence="1 9">
        <text>a 4-O-methyl-thymidine in DNA + L-cysteinyl-[protein] = a thymidine in DNA + S-methyl-L-cysteinyl-[protein]</text>
        <dbReference type="Rhea" id="RHEA:53428"/>
        <dbReference type="Rhea" id="RHEA-COMP:10131"/>
        <dbReference type="Rhea" id="RHEA-COMP:10132"/>
        <dbReference type="Rhea" id="RHEA-COMP:13555"/>
        <dbReference type="Rhea" id="RHEA-COMP:13556"/>
        <dbReference type="ChEBI" id="CHEBI:29950"/>
        <dbReference type="ChEBI" id="CHEBI:82612"/>
        <dbReference type="ChEBI" id="CHEBI:137386"/>
        <dbReference type="ChEBI" id="CHEBI:137387"/>
        <dbReference type="EC" id="2.1.1.63"/>
    </reaction>
</comment>
<dbReference type="Pfam" id="PF01035">
    <property type="entry name" value="DNA_binding_1"/>
    <property type="match status" value="1"/>
</dbReference>
<dbReference type="NCBIfam" id="TIGR00589">
    <property type="entry name" value="ogt"/>
    <property type="match status" value="1"/>
</dbReference>
<dbReference type="Gene3D" id="1.10.10.10">
    <property type="entry name" value="Winged helix-like DNA-binding domain superfamily/Winged helix DNA-binding domain"/>
    <property type="match status" value="1"/>
</dbReference>
<feature type="compositionally biased region" description="Polar residues" evidence="10">
    <location>
        <begin position="180"/>
        <end position="189"/>
    </location>
</feature>
<dbReference type="GO" id="GO:0032259">
    <property type="term" value="P:methylation"/>
    <property type="evidence" value="ECO:0007669"/>
    <property type="project" value="UniProtKB-KW"/>
</dbReference>
<evidence type="ECO:0000256" key="1">
    <source>
        <dbReference type="ARBA" id="ARBA00001286"/>
    </source>
</evidence>
<keyword evidence="4 9" id="KW-0489">Methyltransferase</keyword>
<gene>
    <name evidence="13" type="primary">ogt_1</name>
    <name evidence="13" type="ORF">SAMEA1982600_01845</name>
</gene>
<dbReference type="OrthoDB" id="9802228at2"/>
<keyword evidence="7 9" id="KW-0234">DNA repair</keyword>
<comment type="subcellular location">
    <subcellularLocation>
        <location evidence="9">Cytoplasm</location>
    </subcellularLocation>
</comment>
<organism evidence="13 14">
    <name type="scientific">Bordetella ansorpii</name>
    <dbReference type="NCBI Taxonomy" id="288768"/>
    <lineage>
        <taxon>Bacteria</taxon>
        <taxon>Pseudomonadati</taxon>
        <taxon>Pseudomonadota</taxon>
        <taxon>Betaproteobacteria</taxon>
        <taxon>Burkholderiales</taxon>
        <taxon>Alcaligenaceae</taxon>
        <taxon>Bordetella</taxon>
    </lineage>
</organism>
<dbReference type="GO" id="GO:0005737">
    <property type="term" value="C:cytoplasm"/>
    <property type="evidence" value="ECO:0007669"/>
    <property type="project" value="UniProtKB-SubCell"/>
</dbReference>
<comment type="similarity">
    <text evidence="2 9">Belongs to the MGMT family.</text>
</comment>
<dbReference type="InterPro" id="IPR001497">
    <property type="entry name" value="MethylDNA_cys_MeTrfase_AS"/>
</dbReference>
<dbReference type="CDD" id="cd06445">
    <property type="entry name" value="ATase"/>
    <property type="match status" value="1"/>
</dbReference>
<feature type="active site" description="Nucleophile; methyl group acceptor" evidence="9">
    <location>
        <position position="139"/>
    </location>
</feature>
<dbReference type="EMBL" id="FKBS01000014">
    <property type="protein sequence ID" value="SAI23298.1"/>
    <property type="molecule type" value="Genomic_DNA"/>
</dbReference>